<keyword evidence="7" id="KW-1185">Reference proteome</keyword>
<evidence type="ECO:0000256" key="3">
    <source>
        <dbReference type="SAM" id="SignalP"/>
    </source>
</evidence>
<keyword evidence="2" id="KW-0472">Membrane</keyword>
<protein>
    <submittedName>
        <fullName evidence="6">Uncharacterized protein</fullName>
    </submittedName>
</protein>
<evidence type="ECO:0000256" key="1">
    <source>
        <dbReference type="SAM" id="MobiDB-lite"/>
    </source>
</evidence>
<dbReference type="RefSeq" id="WP_271177995.1">
    <property type="nucleotide sequence ID" value="NZ_BAAAJO010000001.1"/>
</dbReference>
<keyword evidence="2" id="KW-0812">Transmembrane</keyword>
<keyword evidence="3" id="KW-0732">Signal</keyword>
<gene>
    <name evidence="6" type="ORF">GCM10017584_29240</name>
</gene>
<dbReference type="Proteomes" id="UP001142372">
    <property type="component" value="Unassembled WGS sequence"/>
</dbReference>
<name>A0A9W6HC25_9MICO</name>
<dbReference type="InterPro" id="IPR041498">
    <property type="entry name" value="Big_6"/>
</dbReference>
<feature type="region of interest" description="Disordered" evidence="1">
    <location>
        <begin position="411"/>
        <end position="432"/>
    </location>
</feature>
<keyword evidence="2" id="KW-1133">Transmembrane helix</keyword>
<dbReference type="NCBIfam" id="NF033510">
    <property type="entry name" value="Ca_tandemer"/>
    <property type="match status" value="3"/>
</dbReference>
<evidence type="ECO:0000313" key="6">
    <source>
        <dbReference type="EMBL" id="GLJ77350.1"/>
    </source>
</evidence>
<feature type="chain" id="PRO_5040756125" evidence="3">
    <location>
        <begin position="30"/>
        <end position="730"/>
    </location>
</feature>
<dbReference type="InterPro" id="IPR013783">
    <property type="entry name" value="Ig-like_fold"/>
</dbReference>
<feature type="domain" description="Bacterial Ig" evidence="4">
    <location>
        <begin position="505"/>
        <end position="568"/>
    </location>
</feature>
<reference evidence="6" key="2">
    <citation type="submission" date="2023-01" db="EMBL/GenBank/DDBJ databases">
        <authorList>
            <person name="Sun Q."/>
            <person name="Evtushenko L."/>
        </authorList>
    </citation>
    <scope>NUCLEOTIDE SEQUENCE</scope>
    <source>
        <strain evidence="6">VKM Ac-1401</strain>
    </source>
</reference>
<reference evidence="6" key="1">
    <citation type="journal article" date="2014" name="Int. J. Syst. Evol. Microbiol.">
        <title>Complete genome sequence of Corynebacterium casei LMG S-19264T (=DSM 44701T), isolated from a smear-ripened cheese.</title>
        <authorList>
            <consortium name="US DOE Joint Genome Institute (JGI-PGF)"/>
            <person name="Walter F."/>
            <person name="Albersmeier A."/>
            <person name="Kalinowski J."/>
            <person name="Ruckert C."/>
        </authorList>
    </citation>
    <scope>NUCLEOTIDE SEQUENCE</scope>
    <source>
        <strain evidence="6">VKM Ac-1401</strain>
    </source>
</reference>
<sequence length="730" mass="70839">MGVAKRVGVAALVMAVVALGVSVPLSAQAAQAPAGAAGAQWTNGVATFPGGVTVTLSALGSMGPFAGGGSLAPRGGTYAPTGILNADQTRTAFVPSGATDDVYRPVGIVTYTFSRPVTNPSIHFTNLNGSPAAGSTPTMFASSTLRLDLQGGLTMTPTAGWTGWRVGSTSIVADNPAATAGGGAPACTSPLGPNTSPQGCGSVQVSGTVTQVTFGVSLARHAEGGATPSTASAFYYTTVSADEDGSNLGDTYGAASALRSDVAIGPSTSNDNAEILNTTAVAAPSSTNDGTPAWPALSTALAGQAYTATVPVSNAAGGPTKTASTLAGWIDFNGDGVFGADEQATAVVPAGAATADLTWTVPAGVVSQVANARLRIGYDSAQSTVPAGMSDSGEIEDSTLRITLTPVTISSPTNGSTVTTATPVITGTGEPGQIVTVTDETGATLGTPTVGVDGSWTLTPATGLSNGPHTITATQGTGTTATSESTAITVAIPAPIQITSPADGSTIATDTPTITGTATPSSTVTVTDETGAVLGTTTVLADGTWSLISTALSSGPHAITATDSDGSTAVVDITVNGPLGIAPVTITAPADGASTTDRTPTFAGTGEPGATITITDEAGAVVGSATVASDGTWTVVPVVALTAGPHEFTVTQTVGTDTTVAVVALTITTPAGPTPPISPAPPTTSGGASGDGGLAATGSDIALPAGLAILTIFCGVGVLLNRRRSASRGA</sequence>
<feature type="transmembrane region" description="Helical" evidence="2">
    <location>
        <begin position="701"/>
        <end position="720"/>
    </location>
</feature>
<feature type="region of interest" description="Disordered" evidence="1">
    <location>
        <begin position="670"/>
        <end position="692"/>
    </location>
</feature>
<feature type="compositionally biased region" description="Low complexity" evidence="1">
    <location>
        <begin position="417"/>
        <end position="428"/>
    </location>
</feature>
<feature type="domain" description="Bacterial Ig" evidence="4">
    <location>
        <begin position="596"/>
        <end position="653"/>
    </location>
</feature>
<comment type="caution">
    <text evidence="6">The sequence shown here is derived from an EMBL/GenBank/DDBJ whole genome shotgun (WGS) entry which is preliminary data.</text>
</comment>
<dbReference type="AlphaFoldDB" id="A0A9W6HC25"/>
<dbReference type="InterPro" id="IPR045474">
    <property type="entry name" value="GEVED"/>
</dbReference>
<dbReference type="Gene3D" id="2.60.40.10">
    <property type="entry name" value="Immunoglobulins"/>
    <property type="match status" value="3"/>
</dbReference>
<feature type="compositionally biased region" description="Pro residues" evidence="1">
    <location>
        <begin position="672"/>
        <end position="682"/>
    </location>
</feature>
<evidence type="ECO:0000259" key="5">
    <source>
        <dbReference type="Pfam" id="PF20009"/>
    </source>
</evidence>
<feature type="signal peptide" evidence="3">
    <location>
        <begin position="1"/>
        <end position="29"/>
    </location>
</feature>
<accession>A0A9W6HC25</accession>
<dbReference type="GO" id="GO:0005975">
    <property type="term" value="P:carbohydrate metabolic process"/>
    <property type="evidence" value="ECO:0007669"/>
    <property type="project" value="UniProtKB-ARBA"/>
</dbReference>
<evidence type="ECO:0000313" key="7">
    <source>
        <dbReference type="Proteomes" id="UP001142372"/>
    </source>
</evidence>
<feature type="domain" description="GEVED" evidence="5">
    <location>
        <begin position="326"/>
        <end position="397"/>
    </location>
</feature>
<dbReference type="EMBL" id="BSEN01000014">
    <property type="protein sequence ID" value="GLJ77350.1"/>
    <property type="molecule type" value="Genomic_DNA"/>
</dbReference>
<dbReference type="Pfam" id="PF17936">
    <property type="entry name" value="Big_6"/>
    <property type="match status" value="3"/>
</dbReference>
<organism evidence="6 7">
    <name type="scientific">Leifsonia poae</name>
    <dbReference type="NCBI Taxonomy" id="110933"/>
    <lineage>
        <taxon>Bacteria</taxon>
        <taxon>Bacillati</taxon>
        <taxon>Actinomycetota</taxon>
        <taxon>Actinomycetes</taxon>
        <taxon>Micrococcales</taxon>
        <taxon>Microbacteriaceae</taxon>
        <taxon>Leifsonia</taxon>
    </lineage>
</organism>
<evidence type="ECO:0000256" key="2">
    <source>
        <dbReference type="SAM" id="Phobius"/>
    </source>
</evidence>
<proteinExistence type="predicted"/>
<dbReference type="Pfam" id="PF20009">
    <property type="entry name" value="GEVED"/>
    <property type="match status" value="1"/>
</dbReference>
<evidence type="ECO:0000259" key="4">
    <source>
        <dbReference type="Pfam" id="PF17936"/>
    </source>
</evidence>
<feature type="domain" description="Bacterial Ig" evidence="4">
    <location>
        <begin position="416"/>
        <end position="490"/>
    </location>
</feature>